<dbReference type="Gene3D" id="1.20.200.10">
    <property type="entry name" value="Fumarase/aspartase (Central domain)"/>
    <property type="match status" value="1"/>
</dbReference>
<dbReference type="Gene3D" id="1.10.40.30">
    <property type="entry name" value="Fumarase/aspartase (C-terminal domain)"/>
    <property type="match status" value="1"/>
</dbReference>
<evidence type="ECO:0000259" key="4">
    <source>
        <dbReference type="Pfam" id="PF00206"/>
    </source>
</evidence>
<feature type="site" description="Important for catalytic activity" evidence="3">
    <location>
        <position position="331"/>
    </location>
</feature>
<protein>
    <recommendedName>
        <fullName evidence="3">Fumarate hydratase class II</fullName>
        <shortName evidence="3">Fumarase C</shortName>
        <ecNumber evidence="3">4.2.1.2</ecNumber>
    </recommendedName>
    <alternativeName>
        <fullName evidence="3">Aerobic fumarase</fullName>
    </alternativeName>
    <alternativeName>
        <fullName evidence="3">Iron-independent fumarase</fullName>
    </alternativeName>
</protein>
<keyword evidence="3" id="KW-0816">Tricarboxylic acid cycle</keyword>
<feature type="binding site" evidence="3">
    <location>
        <begin position="139"/>
        <end position="141"/>
    </location>
    <ligand>
        <name>substrate</name>
    </ligand>
</feature>
<evidence type="ECO:0000259" key="5">
    <source>
        <dbReference type="Pfam" id="PF10415"/>
    </source>
</evidence>
<sequence length="463" mass="49335">MTATRTETDTFGPIEVAADRYWGAQAQRSLGNFKIGWEKQPLPVVRALGIVKRAAAETNFKLGKLDAGLKDVIVQAANEVIEGKLNDHFPLVVWQTGSGTQSNMNANEVISNRAIEILGGVMGSKKPVHPNDHVNMSQSSNDTYPTAMHVACAEQIVHDLLPALKHLHAALEAKTKAWADIIKIGRTHTQDATPLTLGQEFGGYTQQVANGIERIESTLPKLMQLAQGGTAVGTGLNAPIGFAEGVAEAIASITGLAFTTAPNKFEALAAHDAMVFSHGAINTVAASLFKIANDIRFLGSGPRAGLGELSLPENEPGSSIMPGKVNPTQCEALTQVCVQVFGNHAALTFAGSQGHFELNVFNPVMAYNFLQSVRLLADAAVSFTDNCVVGIEPRIDNIKKGVENSLMLVTALNGRLGYDICAKIAKTAHKNGTTLREEAVGGGYLTNEEFDQYVRPEKMVSPG</sequence>
<comment type="subunit">
    <text evidence="3">Homotetramer.</text>
</comment>
<keyword evidence="3" id="KW-0963">Cytoplasm</keyword>
<dbReference type="EC" id="4.2.1.2" evidence="3"/>
<dbReference type="PRINTS" id="PR00149">
    <property type="entry name" value="FUMRATELYASE"/>
</dbReference>
<dbReference type="Pfam" id="PF00206">
    <property type="entry name" value="Lyase_1"/>
    <property type="match status" value="1"/>
</dbReference>
<dbReference type="InterPro" id="IPR024083">
    <property type="entry name" value="Fumarase/histidase_N"/>
</dbReference>
<evidence type="ECO:0000313" key="7">
    <source>
        <dbReference type="Proteomes" id="UP001057520"/>
    </source>
</evidence>
<dbReference type="CDD" id="cd01362">
    <property type="entry name" value="Fumarase_classII"/>
    <property type="match status" value="1"/>
</dbReference>
<evidence type="ECO:0000313" key="6">
    <source>
        <dbReference type="EMBL" id="USQ97651.1"/>
    </source>
</evidence>
<dbReference type="Pfam" id="PF10415">
    <property type="entry name" value="FumaraseC_C"/>
    <property type="match status" value="1"/>
</dbReference>
<gene>
    <name evidence="3 6" type="primary">fumC</name>
    <name evidence="6" type="ORF">MZV50_09010</name>
</gene>
<name>A0ABY4ZXZ2_9CAUL</name>
<dbReference type="InterPro" id="IPR005677">
    <property type="entry name" value="Fum_hydII"/>
</dbReference>
<dbReference type="SUPFAM" id="SSF48557">
    <property type="entry name" value="L-aspartase-like"/>
    <property type="match status" value="1"/>
</dbReference>
<dbReference type="InterPro" id="IPR008948">
    <property type="entry name" value="L-Aspartase-like"/>
</dbReference>
<evidence type="ECO:0000256" key="1">
    <source>
        <dbReference type="ARBA" id="ARBA00009084"/>
    </source>
</evidence>
<feature type="domain" description="Fumarase C C-terminal" evidence="5">
    <location>
        <begin position="408"/>
        <end position="460"/>
    </location>
</feature>
<feature type="binding site" evidence="3">
    <location>
        <begin position="98"/>
        <end position="100"/>
    </location>
    <ligand>
        <name>substrate</name>
    </ligand>
</feature>
<dbReference type="PANTHER" id="PTHR11444">
    <property type="entry name" value="ASPARTATEAMMONIA/ARGININOSUCCINATE/ADENYLOSUCCINATE LYASE"/>
    <property type="match status" value="1"/>
</dbReference>
<feature type="binding site" evidence="3">
    <location>
        <position position="187"/>
    </location>
    <ligand>
        <name>substrate</name>
    </ligand>
</feature>
<dbReference type="Proteomes" id="UP001057520">
    <property type="component" value="Chromosome"/>
</dbReference>
<reference evidence="6 7" key="1">
    <citation type="submission" date="2022-04" db="EMBL/GenBank/DDBJ databases">
        <title>Genome sequence of soybean root-associated Caulobacter segnis RL271.</title>
        <authorList>
            <person name="Longley R."/>
            <person name="Bonito G."/>
            <person name="Trigodet F."/>
            <person name="Crosson S."/>
            <person name="Fiebig A."/>
        </authorList>
    </citation>
    <scope>NUCLEOTIDE SEQUENCE [LARGE SCALE GENOMIC DNA]</scope>
    <source>
        <strain evidence="6 7">RL271</strain>
    </source>
</reference>
<dbReference type="InterPro" id="IPR018951">
    <property type="entry name" value="Fumarase_C_C"/>
</dbReference>
<keyword evidence="7" id="KW-1185">Reference proteome</keyword>
<organism evidence="6 7">
    <name type="scientific">Caulobacter segnis</name>
    <dbReference type="NCBI Taxonomy" id="88688"/>
    <lineage>
        <taxon>Bacteria</taxon>
        <taxon>Pseudomonadati</taxon>
        <taxon>Pseudomonadota</taxon>
        <taxon>Alphaproteobacteria</taxon>
        <taxon>Caulobacterales</taxon>
        <taxon>Caulobacteraceae</taxon>
        <taxon>Caulobacter</taxon>
    </lineage>
</organism>
<dbReference type="PANTHER" id="PTHR11444:SF1">
    <property type="entry name" value="FUMARATE HYDRATASE, MITOCHONDRIAL"/>
    <property type="match status" value="1"/>
</dbReference>
<accession>A0ABY4ZXZ2</accession>
<keyword evidence="2 3" id="KW-0456">Lyase</keyword>
<comment type="function">
    <text evidence="3">Involved in the TCA cycle. Catalyzes the stereospecific interconversion of fumarate to L-malate.</text>
</comment>
<dbReference type="EMBL" id="CP096040">
    <property type="protein sequence ID" value="USQ97651.1"/>
    <property type="molecule type" value="Genomic_DNA"/>
</dbReference>
<feature type="binding site" description="in site B" evidence="3">
    <location>
        <begin position="129"/>
        <end position="132"/>
    </location>
    <ligand>
        <name>substrate</name>
    </ligand>
</feature>
<dbReference type="InterPro" id="IPR022761">
    <property type="entry name" value="Fumarate_lyase_N"/>
</dbReference>
<dbReference type="HAMAP" id="MF_00743">
    <property type="entry name" value="FumaraseC"/>
    <property type="match status" value="1"/>
</dbReference>
<dbReference type="NCBIfam" id="NF008909">
    <property type="entry name" value="PRK12273.1"/>
    <property type="match status" value="1"/>
</dbReference>
<feature type="active site" description="Proton donor/acceptor" evidence="3">
    <location>
        <position position="188"/>
    </location>
</feature>
<dbReference type="InterPro" id="IPR020557">
    <property type="entry name" value="Fumarate_lyase_CS"/>
</dbReference>
<dbReference type="PROSITE" id="PS00163">
    <property type="entry name" value="FUMARATE_LYASES"/>
    <property type="match status" value="1"/>
</dbReference>
<comment type="similarity">
    <text evidence="1 3">Belongs to the class-II fumarase/aspartase family. Fumarase subfamily.</text>
</comment>
<comment type="catalytic activity">
    <reaction evidence="3">
        <text>(S)-malate = fumarate + H2O</text>
        <dbReference type="Rhea" id="RHEA:12460"/>
        <dbReference type="ChEBI" id="CHEBI:15377"/>
        <dbReference type="ChEBI" id="CHEBI:15589"/>
        <dbReference type="ChEBI" id="CHEBI:29806"/>
        <dbReference type="EC" id="4.2.1.2"/>
    </reaction>
</comment>
<feature type="binding site" evidence="3">
    <location>
        <begin position="324"/>
        <end position="326"/>
    </location>
    <ligand>
        <name>substrate</name>
    </ligand>
</feature>
<dbReference type="InterPro" id="IPR000362">
    <property type="entry name" value="Fumarate_lyase_fam"/>
</dbReference>
<dbReference type="GO" id="GO:0004333">
    <property type="term" value="F:fumarate hydratase activity"/>
    <property type="evidence" value="ECO:0007669"/>
    <property type="project" value="UniProtKB-EC"/>
</dbReference>
<dbReference type="NCBIfam" id="TIGR00979">
    <property type="entry name" value="fumC_II"/>
    <property type="match status" value="1"/>
</dbReference>
<comment type="subcellular location">
    <subcellularLocation>
        <location evidence="3">Cytoplasm</location>
    </subcellularLocation>
</comment>
<dbReference type="Gene3D" id="1.10.275.10">
    <property type="entry name" value="Fumarase/aspartase (N-terminal domain)"/>
    <property type="match status" value="1"/>
</dbReference>
<evidence type="ECO:0000256" key="3">
    <source>
        <dbReference type="HAMAP-Rule" id="MF_00743"/>
    </source>
</evidence>
<proteinExistence type="inferred from homology"/>
<evidence type="ECO:0000256" key="2">
    <source>
        <dbReference type="ARBA" id="ARBA00023239"/>
    </source>
</evidence>
<feature type="binding site" evidence="3">
    <location>
        <position position="319"/>
    </location>
    <ligand>
        <name>substrate</name>
    </ligand>
</feature>
<comment type="pathway">
    <text evidence="3">Carbohydrate metabolism; tricarboxylic acid cycle; (S)-malate from fumarate: step 1/1.</text>
</comment>
<dbReference type="PRINTS" id="PR00145">
    <property type="entry name" value="ARGSUCLYASE"/>
</dbReference>
<comment type="miscellaneous">
    <text evidence="3">There are 2 substrate-binding sites: the catalytic A site, and the non-catalytic B site that may play a role in the transfer of substrate or product between the active site and the solvent. Alternatively, the B site may bind allosteric effectors.</text>
</comment>
<feature type="domain" description="Fumarate lyase N-terminal" evidence="4">
    <location>
        <begin position="12"/>
        <end position="342"/>
    </location>
</feature>
<feature type="active site" evidence="3">
    <location>
        <position position="318"/>
    </location>
</feature>